<dbReference type="RefSeq" id="XP_013792708.1">
    <property type="nucleotide sequence ID" value="XM_013937254.2"/>
</dbReference>
<organism evidence="2 3">
    <name type="scientific">Limulus polyphemus</name>
    <name type="common">Atlantic horseshoe crab</name>
    <dbReference type="NCBI Taxonomy" id="6850"/>
    <lineage>
        <taxon>Eukaryota</taxon>
        <taxon>Metazoa</taxon>
        <taxon>Ecdysozoa</taxon>
        <taxon>Arthropoda</taxon>
        <taxon>Chelicerata</taxon>
        <taxon>Merostomata</taxon>
        <taxon>Xiphosura</taxon>
        <taxon>Limulidae</taxon>
        <taxon>Limulus</taxon>
    </lineage>
</organism>
<dbReference type="PANTHER" id="PTHR11861:SF8">
    <property type="entry name" value="PKD DOMAIN-CONTAINING PROTEIN"/>
    <property type="match status" value="1"/>
</dbReference>
<protein>
    <submittedName>
        <fullName evidence="3">Uncharacterized protein LOC106476607</fullName>
    </submittedName>
</protein>
<reference evidence="3" key="1">
    <citation type="submission" date="2025-08" db="UniProtKB">
        <authorList>
            <consortium name="RefSeq"/>
        </authorList>
    </citation>
    <scope>IDENTIFICATION</scope>
    <source>
        <tissue evidence="3">Muscle</tissue>
    </source>
</reference>
<sequence>MSKLFCELKTLTQLVAVLVLVNAKTIFLLSLTLTALQAGTVAGFLLQPSTTMVEFETNSGVKVSNDGPAVFGSVLTFTAKLDNNTGIGDEYRYIFMHNASCQGKHRHTVRANRKANLPLLFKDEDCEKGSYVMTVTVYEDRLYVSDKKVAFGRTKFFLTNELVGHITVNQEVESEQESDLPLLSTEEETNLTVTLHDPSGFLDDAIISYSWKIDGYNIIDAGPSLIYNFSHPGRYGIDVTVVAFIPPVSQTQNKTNFSFRGHTRWGFLNQQVIAKDPIGNINVNGNLYLEHGDLLILEVSCNGSGPYEYCWKVYDTGELPANLTCPEPVVTSNCSFPIVHYFSSPGSYHIGMYIANDVAHLQKGVDVQIYDVSRKKQLSMVIVPVSCTVLAIIIIVTGVTYHLQQQNKQKIEVADFDFQKPDELLEKTFYERLRDSFKEVLHNTQQHSSKTLQKVSSKNGHVAVEDATMIDSNSSDIHSSYGAIA</sequence>
<feature type="transmembrane region" description="Helical" evidence="1">
    <location>
        <begin position="378"/>
        <end position="401"/>
    </location>
</feature>
<dbReference type="CDD" id="cd00146">
    <property type="entry name" value="PKD"/>
    <property type="match status" value="1"/>
</dbReference>
<keyword evidence="2" id="KW-1185">Reference proteome</keyword>
<evidence type="ECO:0000313" key="2">
    <source>
        <dbReference type="Proteomes" id="UP000694941"/>
    </source>
</evidence>
<dbReference type="GeneID" id="106476607"/>
<gene>
    <name evidence="3" type="primary">LOC106476607</name>
</gene>
<name>A0ABM1C1R2_LIMPO</name>
<dbReference type="InterPro" id="IPR045219">
    <property type="entry name" value="PKAT"/>
</dbReference>
<keyword evidence="1" id="KW-1133">Transmembrane helix</keyword>
<evidence type="ECO:0000256" key="1">
    <source>
        <dbReference type="SAM" id="Phobius"/>
    </source>
</evidence>
<proteinExistence type="predicted"/>
<evidence type="ECO:0000313" key="3">
    <source>
        <dbReference type="RefSeq" id="XP_013792708.1"/>
    </source>
</evidence>
<dbReference type="Proteomes" id="UP000694941">
    <property type="component" value="Unplaced"/>
</dbReference>
<keyword evidence="1" id="KW-0472">Membrane</keyword>
<dbReference type="PANTHER" id="PTHR11861">
    <property type="entry name" value="MELANOCYTE PROTEIN PMEL 17-RELATED"/>
    <property type="match status" value="1"/>
</dbReference>
<accession>A0ABM1C1R2</accession>
<keyword evidence="1" id="KW-0812">Transmembrane</keyword>